<feature type="signal peptide" evidence="3">
    <location>
        <begin position="1"/>
        <end position="25"/>
    </location>
</feature>
<name>A0AAV2RI42_MEGNR</name>
<evidence type="ECO:0000256" key="2">
    <source>
        <dbReference type="SAM" id="MobiDB-lite"/>
    </source>
</evidence>
<evidence type="ECO:0000313" key="5">
    <source>
        <dbReference type="Proteomes" id="UP001497623"/>
    </source>
</evidence>
<keyword evidence="5" id="KW-1185">Reference proteome</keyword>
<dbReference type="Proteomes" id="UP001497623">
    <property type="component" value="Unassembled WGS sequence"/>
</dbReference>
<keyword evidence="1" id="KW-0193">Cuticle</keyword>
<dbReference type="InterPro" id="IPR000618">
    <property type="entry name" value="Insect_cuticle"/>
</dbReference>
<dbReference type="Pfam" id="PF00379">
    <property type="entry name" value="Chitin_bind_4"/>
    <property type="match status" value="1"/>
</dbReference>
<dbReference type="EMBL" id="CAXKWB010022384">
    <property type="protein sequence ID" value="CAL4124289.1"/>
    <property type="molecule type" value="Genomic_DNA"/>
</dbReference>
<feature type="chain" id="PRO_5043707778" evidence="3">
    <location>
        <begin position="26"/>
        <end position="133"/>
    </location>
</feature>
<dbReference type="PROSITE" id="PS51155">
    <property type="entry name" value="CHIT_BIND_RR_2"/>
    <property type="match status" value="1"/>
</dbReference>
<organism evidence="4 5">
    <name type="scientific">Meganyctiphanes norvegica</name>
    <name type="common">Northern krill</name>
    <name type="synonym">Thysanopoda norvegica</name>
    <dbReference type="NCBI Taxonomy" id="48144"/>
    <lineage>
        <taxon>Eukaryota</taxon>
        <taxon>Metazoa</taxon>
        <taxon>Ecdysozoa</taxon>
        <taxon>Arthropoda</taxon>
        <taxon>Crustacea</taxon>
        <taxon>Multicrustacea</taxon>
        <taxon>Malacostraca</taxon>
        <taxon>Eumalacostraca</taxon>
        <taxon>Eucarida</taxon>
        <taxon>Euphausiacea</taxon>
        <taxon>Euphausiidae</taxon>
        <taxon>Meganyctiphanes</taxon>
    </lineage>
</organism>
<dbReference type="GO" id="GO:0042302">
    <property type="term" value="F:structural constituent of cuticle"/>
    <property type="evidence" value="ECO:0007669"/>
    <property type="project" value="UniProtKB-UniRule"/>
</dbReference>
<evidence type="ECO:0000256" key="3">
    <source>
        <dbReference type="SAM" id="SignalP"/>
    </source>
</evidence>
<gene>
    <name evidence="4" type="ORF">MNOR_LOCUS24404</name>
</gene>
<sequence>IKHLSNSNMKTTCLVLLGLFALATARPSDIIDFEIDTDNLEHEHEQEGVAGRAVEGEYSWTAPNGEEYVVKYIADHLGYRIIESNALPIAPEADLAQTRAVEVEAEEDEDDKVAQFRAAEEDEEEDEDEEDDE</sequence>
<keyword evidence="3" id="KW-0732">Signal</keyword>
<feature type="compositionally biased region" description="Acidic residues" evidence="2">
    <location>
        <begin position="120"/>
        <end position="133"/>
    </location>
</feature>
<protein>
    <submittedName>
        <fullName evidence="4">Uncharacterized protein</fullName>
    </submittedName>
</protein>
<dbReference type="AlphaFoldDB" id="A0AAV2RI42"/>
<comment type="caution">
    <text evidence="4">The sequence shown here is derived from an EMBL/GenBank/DDBJ whole genome shotgun (WGS) entry which is preliminary data.</text>
</comment>
<evidence type="ECO:0000256" key="1">
    <source>
        <dbReference type="PROSITE-ProRule" id="PRU00497"/>
    </source>
</evidence>
<reference evidence="4 5" key="1">
    <citation type="submission" date="2024-05" db="EMBL/GenBank/DDBJ databases">
        <authorList>
            <person name="Wallberg A."/>
        </authorList>
    </citation>
    <scope>NUCLEOTIDE SEQUENCE [LARGE SCALE GENOMIC DNA]</scope>
</reference>
<feature type="region of interest" description="Disordered" evidence="2">
    <location>
        <begin position="101"/>
        <end position="133"/>
    </location>
</feature>
<proteinExistence type="predicted"/>
<evidence type="ECO:0000313" key="4">
    <source>
        <dbReference type="EMBL" id="CAL4124289.1"/>
    </source>
</evidence>
<accession>A0AAV2RI42</accession>
<feature type="non-terminal residue" evidence="4">
    <location>
        <position position="1"/>
    </location>
</feature>